<keyword evidence="3" id="KW-1185">Reference proteome</keyword>
<evidence type="ECO:0000313" key="3">
    <source>
        <dbReference type="Proteomes" id="UP000275078"/>
    </source>
</evidence>
<feature type="region of interest" description="Disordered" evidence="1">
    <location>
        <begin position="43"/>
        <end position="92"/>
    </location>
</feature>
<evidence type="ECO:0000313" key="2">
    <source>
        <dbReference type="EMBL" id="RPA79868.1"/>
    </source>
</evidence>
<proteinExistence type="predicted"/>
<dbReference type="Proteomes" id="UP000275078">
    <property type="component" value="Unassembled WGS sequence"/>
</dbReference>
<sequence length="280" mass="30280">MYASFWYPHLLAILNPPVTSPPSSSPTLLLRLLNNPTRIPHRHTHLRHIPTHNTPRPNRTPPPNRHPPQNHHIPPNPTIIANHHPPRKLLRTPPTRHTRLMACRIYARIGSNHDIVADLDQRAVEDGEVVVCVEVLAHDGVDAVVDEEGGLDEGAFAARAEDVVEECEAVGGDGVEGRVRGEVVVVVVLEEFGAVAGGAEDGVEGVVAHAGNHLFVLLAPGNVVEALCDLQEGLVLLVGDAVLLALCRVGRRWGESGLDKLVGMCFGTLESHFFGAQSRN</sequence>
<feature type="compositionally biased region" description="Low complexity" evidence="1">
    <location>
        <begin position="70"/>
        <end position="83"/>
    </location>
</feature>
<reference evidence="2 3" key="1">
    <citation type="journal article" date="2018" name="Nat. Ecol. Evol.">
        <title>Pezizomycetes genomes reveal the molecular basis of ectomycorrhizal truffle lifestyle.</title>
        <authorList>
            <person name="Murat C."/>
            <person name="Payen T."/>
            <person name="Noel B."/>
            <person name="Kuo A."/>
            <person name="Morin E."/>
            <person name="Chen J."/>
            <person name="Kohler A."/>
            <person name="Krizsan K."/>
            <person name="Balestrini R."/>
            <person name="Da Silva C."/>
            <person name="Montanini B."/>
            <person name="Hainaut M."/>
            <person name="Levati E."/>
            <person name="Barry K.W."/>
            <person name="Belfiori B."/>
            <person name="Cichocki N."/>
            <person name="Clum A."/>
            <person name="Dockter R.B."/>
            <person name="Fauchery L."/>
            <person name="Guy J."/>
            <person name="Iotti M."/>
            <person name="Le Tacon F."/>
            <person name="Lindquist E.A."/>
            <person name="Lipzen A."/>
            <person name="Malagnac F."/>
            <person name="Mello A."/>
            <person name="Molinier V."/>
            <person name="Miyauchi S."/>
            <person name="Poulain J."/>
            <person name="Riccioni C."/>
            <person name="Rubini A."/>
            <person name="Sitrit Y."/>
            <person name="Splivallo R."/>
            <person name="Traeger S."/>
            <person name="Wang M."/>
            <person name="Zifcakova L."/>
            <person name="Wipf D."/>
            <person name="Zambonelli A."/>
            <person name="Paolocci F."/>
            <person name="Nowrousian M."/>
            <person name="Ottonello S."/>
            <person name="Baldrian P."/>
            <person name="Spatafora J.W."/>
            <person name="Henrissat B."/>
            <person name="Nagy L.G."/>
            <person name="Aury J.M."/>
            <person name="Wincker P."/>
            <person name="Grigoriev I.V."/>
            <person name="Bonfante P."/>
            <person name="Martin F.M."/>
        </authorList>
    </citation>
    <scope>NUCLEOTIDE SEQUENCE [LARGE SCALE GENOMIC DNA]</scope>
    <source>
        <strain evidence="2 3">RN42</strain>
    </source>
</reference>
<dbReference type="AlphaFoldDB" id="A0A3N4I5C3"/>
<name>A0A3N4I5C3_ASCIM</name>
<protein>
    <submittedName>
        <fullName evidence="2">Uncharacterized protein</fullName>
    </submittedName>
</protein>
<gene>
    <name evidence="2" type="ORF">BJ508DRAFT_137100</name>
</gene>
<evidence type="ECO:0000256" key="1">
    <source>
        <dbReference type="SAM" id="MobiDB-lite"/>
    </source>
</evidence>
<accession>A0A3N4I5C3</accession>
<dbReference type="EMBL" id="ML119694">
    <property type="protein sequence ID" value="RPA79868.1"/>
    <property type="molecule type" value="Genomic_DNA"/>
</dbReference>
<organism evidence="2 3">
    <name type="scientific">Ascobolus immersus RN42</name>
    <dbReference type="NCBI Taxonomy" id="1160509"/>
    <lineage>
        <taxon>Eukaryota</taxon>
        <taxon>Fungi</taxon>
        <taxon>Dikarya</taxon>
        <taxon>Ascomycota</taxon>
        <taxon>Pezizomycotina</taxon>
        <taxon>Pezizomycetes</taxon>
        <taxon>Pezizales</taxon>
        <taxon>Ascobolaceae</taxon>
        <taxon>Ascobolus</taxon>
    </lineage>
</organism>